<feature type="signal peptide" evidence="2">
    <location>
        <begin position="1"/>
        <end position="24"/>
    </location>
</feature>
<name>A0A516Q1X0_9ACTN</name>
<evidence type="ECO:0000313" key="4">
    <source>
        <dbReference type="Proteomes" id="UP000319263"/>
    </source>
</evidence>
<dbReference type="InterPro" id="IPR000833">
    <property type="entry name" value="A-amylase_inhib"/>
</dbReference>
<gene>
    <name evidence="3" type="ORF">FOE78_17260</name>
</gene>
<dbReference type="Gene3D" id="2.60.40.20">
    <property type="entry name" value="Alpha-amylase inhibitor"/>
    <property type="match status" value="1"/>
</dbReference>
<keyword evidence="4" id="KW-1185">Reference proteome</keyword>
<dbReference type="OrthoDB" id="4316991at2"/>
<dbReference type="InterPro" id="IPR036379">
    <property type="entry name" value="A-amylase_inhib_sf"/>
</dbReference>
<keyword evidence="1" id="KW-0022">Alpha-amylase inhibitor</keyword>
<dbReference type="Pfam" id="PF01356">
    <property type="entry name" value="A_amylase_inhib"/>
    <property type="match status" value="1"/>
</dbReference>
<evidence type="ECO:0000256" key="1">
    <source>
        <dbReference type="ARBA" id="ARBA00022579"/>
    </source>
</evidence>
<proteinExistence type="predicted"/>
<evidence type="ECO:0008006" key="5">
    <source>
        <dbReference type="Google" id="ProtNLM"/>
    </source>
</evidence>
<reference evidence="3 4" key="1">
    <citation type="submission" date="2019-07" db="EMBL/GenBank/DDBJ databases">
        <title>Microlunatus dokdonensis sp. nov. isolated from the rhizospheric soil of the wild plant Elymus tsukushiensis.</title>
        <authorList>
            <person name="Ghim S.-Y."/>
            <person name="Hwang Y.-J."/>
            <person name="Son J.-S."/>
            <person name="Shin J.-H."/>
        </authorList>
    </citation>
    <scope>NUCLEOTIDE SEQUENCE [LARGE SCALE GENOMIC DNA]</scope>
    <source>
        <strain evidence="3 4">KUDC0627</strain>
    </source>
</reference>
<sequence length="95" mass="9873">MTKIRTGLTLASAGVPAISALTIAAPNAAAATAPSCVRKTSQSPIRVTVQNDCTHAVRVKVVFKFAPDTKCASISAGQRYTFSHLAGSFDYIATC</sequence>
<organism evidence="3 4">
    <name type="scientific">Microlunatus elymi</name>
    <dbReference type="NCBI Taxonomy" id="2596828"/>
    <lineage>
        <taxon>Bacteria</taxon>
        <taxon>Bacillati</taxon>
        <taxon>Actinomycetota</taxon>
        <taxon>Actinomycetes</taxon>
        <taxon>Propionibacteriales</taxon>
        <taxon>Propionibacteriaceae</taxon>
        <taxon>Microlunatus</taxon>
    </lineage>
</organism>
<protein>
    <recommendedName>
        <fullName evidence="5">Alpha amylase inhibitor</fullName>
    </recommendedName>
</protein>
<dbReference type="EMBL" id="CP041692">
    <property type="protein sequence ID" value="QDP97435.1"/>
    <property type="molecule type" value="Genomic_DNA"/>
</dbReference>
<dbReference type="RefSeq" id="WP_143987394.1">
    <property type="nucleotide sequence ID" value="NZ_CP041692.1"/>
</dbReference>
<evidence type="ECO:0000256" key="2">
    <source>
        <dbReference type="SAM" id="SignalP"/>
    </source>
</evidence>
<dbReference type="SUPFAM" id="SSF49498">
    <property type="entry name" value="alpha-Amylase inhibitor tendamistat"/>
    <property type="match status" value="1"/>
</dbReference>
<dbReference type="Proteomes" id="UP000319263">
    <property type="component" value="Chromosome"/>
</dbReference>
<keyword evidence="2" id="KW-0732">Signal</keyword>
<dbReference type="SMART" id="SM00783">
    <property type="entry name" value="A_amylase_inhib"/>
    <property type="match status" value="1"/>
</dbReference>
<dbReference type="GO" id="GO:0015066">
    <property type="term" value="F:alpha-amylase inhibitor activity"/>
    <property type="evidence" value="ECO:0007669"/>
    <property type="project" value="UniProtKB-KW"/>
</dbReference>
<feature type="chain" id="PRO_5039003769" description="Alpha amylase inhibitor" evidence="2">
    <location>
        <begin position="25"/>
        <end position="95"/>
    </location>
</feature>
<dbReference type="KEGG" id="mik:FOE78_17260"/>
<accession>A0A516Q1X0</accession>
<evidence type="ECO:0000313" key="3">
    <source>
        <dbReference type="EMBL" id="QDP97435.1"/>
    </source>
</evidence>
<dbReference type="AlphaFoldDB" id="A0A516Q1X0"/>